<feature type="region of interest" description="Disordered" evidence="8">
    <location>
        <begin position="1"/>
        <end position="73"/>
    </location>
</feature>
<keyword evidence="7" id="KW-0695">RNA-directed DNA polymerase</keyword>
<dbReference type="Gene3D" id="3.10.10.10">
    <property type="entry name" value="HIV Type 1 Reverse Transcriptase, subunit A, domain 1"/>
    <property type="match status" value="1"/>
</dbReference>
<feature type="region of interest" description="Disordered" evidence="8">
    <location>
        <begin position="274"/>
        <end position="330"/>
    </location>
</feature>
<dbReference type="GO" id="GO:0008233">
    <property type="term" value="F:peptidase activity"/>
    <property type="evidence" value="ECO:0007669"/>
    <property type="project" value="UniProtKB-KW"/>
</dbReference>
<evidence type="ECO:0008006" key="10">
    <source>
        <dbReference type="Google" id="ProtNLM"/>
    </source>
</evidence>
<proteinExistence type="predicted"/>
<evidence type="ECO:0000256" key="3">
    <source>
        <dbReference type="ARBA" id="ARBA00022695"/>
    </source>
</evidence>
<evidence type="ECO:0000256" key="5">
    <source>
        <dbReference type="ARBA" id="ARBA00022759"/>
    </source>
</evidence>
<dbReference type="Gene3D" id="3.30.70.270">
    <property type="match status" value="1"/>
</dbReference>
<evidence type="ECO:0000256" key="2">
    <source>
        <dbReference type="ARBA" id="ARBA00022679"/>
    </source>
</evidence>
<evidence type="ECO:0000256" key="8">
    <source>
        <dbReference type="SAM" id="MobiDB-lite"/>
    </source>
</evidence>
<keyword evidence="4" id="KW-0540">Nuclease</keyword>
<dbReference type="GO" id="GO:0004519">
    <property type="term" value="F:endonuclease activity"/>
    <property type="evidence" value="ECO:0007669"/>
    <property type="project" value="UniProtKB-KW"/>
</dbReference>
<dbReference type="InterPro" id="IPR032567">
    <property type="entry name" value="RTL1-rel"/>
</dbReference>
<dbReference type="GO" id="GO:0003964">
    <property type="term" value="F:RNA-directed DNA polymerase activity"/>
    <property type="evidence" value="ECO:0007669"/>
    <property type="project" value="UniProtKB-KW"/>
</dbReference>
<evidence type="ECO:0000256" key="1">
    <source>
        <dbReference type="ARBA" id="ARBA00022670"/>
    </source>
</evidence>
<sequence length="689" mass="77037">MTTRNAGRRTATTRGGGTSEYDGREGERSGDLAGSGRNGQRSGRGSQGGGQNGQESDQGSQGSSRGKGANGGGGVPDFATIIAQQLQNLLPIIVTQVGNHVNNQGNNKNQDNFITNDNNQGNVRTMNNGRGGCSYNEFIACNPKEYDGKGGVIVYTHWIEKMESVQDMSGWHNLGDFKTLAREELYPNNKMQKLETEFWSHAMVGARHATYTDQFHKLARLVPHLVTLENKRIERYIYGLSLLIRAMVAATEPTTIKSVILKAGMLTDEAIRNGALKKNSEKRRNNREPSMDGNARDDNKSSRTGKAFATTTNPVRKEYTAPRVVNPPDTKNPTAVRGACFECNSIDHYTAACLRLNQASRPGGNHSNQAMVVEGGQGRRNNGDQVRGRAFMMGAGEARKDPNIVTGFSYEIEITSGQLVEINEVIQGYKLEIEGHIFDIDLIPFEHESFGVIVGMDWLSRHKAEIVCHEKVVRIPLPNREILGVLGERPEERVRHSKSAKVKELKLKDIVIVRNFFEVFPDDLLRLPPSKEIEFRINLIPGAMSIAKSPYRLAPSKIEELSSQLRELQDKDLRSGYHQLRVHEDDIPNTAFRTRYGHFEFTVMPFGMTNAPAKEMNMRQRRWIKLFNDYDCETRYHLGKANVVADELSQKERFKPNRIRITNMTIQSSIKDKILAAHNEASEAVNAPT</sequence>
<protein>
    <recommendedName>
        <fullName evidence="10">Reverse transcriptase domain-containing protein</fullName>
    </recommendedName>
</protein>
<dbReference type="AlphaFoldDB" id="A0A6L2KL86"/>
<reference evidence="9" key="1">
    <citation type="journal article" date="2019" name="Sci. Rep.">
        <title>Draft genome of Tanacetum cinerariifolium, the natural source of mosquito coil.</title>
        <authorList>
            <person name="Yamashiro T."/>
            <person name="Shiraishi A."/>
            <person name="Satake H."/>
            <person name="Nakayama K."/>
        </authorList>
    </citation>
    <scope>NUCLEOTIDE SEQUENCE</scope>
</reference>
<dbReference type="EMBL" id="BKCJ010002604">
    <property type="protein sequence ID" value="GEU49709.1"/>
    <property type="molecule type" value="Genomic_DNA"/>
</dbReference>
<dbReference type="InterPro" id="IPR021109">
    <property type="entry name" value="Peptidase_aspartic_dom_sf"/>
</dbReference>
<dbReference type="InterPro" id="IPR043502">
    <property type="entry name" value="DNA/RNA_pol_sf"/>
</dbReference>
<gene>
    <name evidence="9" type="ORF">Tci_021687</name>
</gene>
<feature type="compositionally biased region" description="Basic and acidic residues" evidence="8">
    <location>
        <begin position="278"/>
        <end position="301"/>
    </location>
</feature>
<keyword evidence="3" id="KW-0548">Nucleotidyltransferase</keyword>
<evidence type="ECO:0000313" key="9">
    <source>
        <dbReference type="EMBL" id="GEU49709.1"/>
    </source>
</evidence>
<dbReference type="Gene3D" id="2.40.70.10">
    <property type="entry name" value="Acid Proteases"/>
    <property type="match status" value="1"/>
</dbReference>
<name>A0A6L2KL86_TANCI</name>
<feature type="compositionally biased region" description="Low complexity" evidence="8">
    <location>
        <begin position="53"/>
        <end position="67"/>
    </location>
</feature>
<feature type="compositionally biased region" description="Basic and acidic residues" evidence="8">
    <location>
        <begin position="21"/>
        <end position="30"/>
    </location>
</feature>
<dbReference type="SUPFAM" id="SSF56672">
    <property type="entry name" value="DNA/RNA polymerases"/>
    <property type="match status" value="1"/>
</dbReference>
<feature type="compositionally biased region" description="Low complexity" evidence="8">
    <location>
        <begin position="1"/>
        <end position="13"/>
    </location>
</feature>
<evidence type="ECO:0000256" key="7">
    <source>
        <dbReference type="ARBA" id="ARBA00022918"/>
    </source>
</evidence>
<evidence type="ECO:0000256" key="6">
    <source>
        <dbReference type="ARBA" id="ARBA00022801"/>
    </source>
</evidence>
<dbReference type="Pfam" id="PF08284">
    <property type="entry name" value="RVP_2"/>
    <property type="match status" value="1"/>
</dbReference>
<keyword evidence="5" id="KW-0255">Endonuclease</keyword>
<keyword evidence="6" id="KW-0378">Hydrolase</keyword>
<dbReference type="FunFam" id="3.10.10.10:FF:000007">
    <property type="entry name" value="Retrovirus-related Pol polyprotein from transposon 17.6-like Protein"/>
    <property type="match status" value="1"/>
</dbReference>
<dbReference type="GO" id="GO:0006508">
    <property type="term" value="P:proteolysis"/>
    <property type="evidence" value="ECO:0007669"/>
    <property type="project" value="UniProtKB-KW"/>
</dbReference>
<organism evidence="9">
    <name type="scientific">Tanacetum cinerariifolium</name>
    <name type="common">Dalmatian daisy</name>
    <name type="synonym">Chrysanthemum cinerariifolium</name>
    <dbReference type="NCBI Taxonomy" id="118510"/>
    <lineage>
        <taxon>Eukaryota</taxon>
        <taxon>Viridiplantae</taxon>
        <taxon>Streptophyta</taxon>
        <taxon>Embryophyta</taxon>
        <taxon>Tracheophyta</taxon>
        <taxon>Spermatophyta</taxon>
        <taxon>Magnoliopsida</taxon>
        <taxon>eudicotyledons</taxon>
        <taxon>Gunneridae</taxon>
        <taxon>Pentapetalae</taxon>
        <taxon>asterids</taxon>
        <taxon>campanulids</taxon>
        <taxon>Asterales</taxon>
        <taxon>Asteraceae</taxon>
        <taxon>Asteroideae</taxon>
        <taxon>Anthemideae</taxon>
        <taxon>Anthemidinae</taxon>
        <taxon>Tanacetum</taxon>
    </lineage>
</organism>
<accession>A0A6L2KL86</accession>
<keyword evidence="2" id="KW-0808">Transferase</keyword>
<comment type="caution">
    <text evidence="9">The sequence shown here is derived from an EMBL/GenBank/DDBJ whole genome shotgun (WGS) entry which is preliminary data.</text>
</comment>
<dbReference type="PANTHER" id="PTHR15503:SF45">
    <property type="entry name" value="RNA-DIRECTED DNA POLYMERASE HOMOLOG"/>
    <property type="match status" value="1"/>
</dbReference>
<dbReference type="InterPro" id="IPR043128">
    <property type="entry name" value="Rev_trsase/Diguanyl_cyclase"/>
</dbReference>
<feature type="compositionally biased region" description="Low complexity" evidence="8">
    <location>
        <begin position="34"/>
        <end position="44"/>
    </location>
</feature>
<keyword evidence="1" id="KW-0645">Protease</keyword>
<evidence type="ECO:0000256" key="4">
    <source>
        <dbReference type="ARBA" id="ARBA00022722"/>
    </source>
</evidence>
<dbReference type="PANTHER" id="PTHR15503">
    <property type="entry name" value="LDOC1 RELATED"/>
    <property type="match status" value="1"/>
</dbReference>